<evidence type="ECO:0000313" key="3">
    <source>
        <dbReference type="Proteomes" id="UP001642484"/>
    </source>
</evidence>
<sequence length="134" mass="15007">MVANEDVLVHAINEIGSRVGVDTNYHHLKALYDMMKIPIDGGVVHTQAWFLRRLMSMYNDVCRRPHLPREPALRRILSGTGVDLSLYGPASAENLEKEVEVGEGEKEEEEEEGGEGSECPETEQEEEDPCPLES</sequence>
<gene>
    <name evidence="2" type="ORF">CCMP2556_LOCUS52523</name>
</gene>
<dbReference type="Proteomes" id="UP001642484">
    <property type="component" value="Unassembled WGS sequence"/>
</dbReference>
<feature type="region of interest" description="Disordered" evidence="1">
    <location>
        <begin position="86"/>
        <end position="134"/>
    </location>
</feature>
<reference evidence="2 3" key="1">
    <citation type="submission" date="2024-02" db="EMBL/GenBank/DDBJ databases">
        <authorList>
            <person name="Chen Y."/>
            <person name="Shah S."/>
            <person name="Dougan E. K."/>
            <person name="Thang M."/>
            <person name="Chan C."/>
        </authorList>
    </citation>
    <scope>NUCLEOTIDE SEQUENCE [LARGE SCALE GENOMIC DNA]</scope>
</reference>
<proteinExistence type="predicted"/>
<comment type="caution">
    <text evidence="2">The sequence shown here is derived from an EMBL/GenBank/DDBJ whole genome shotgun (WGS) entry which is preliminary data.</text>
</comment>
<dbReference type="EMBL" id="CAXAMN010027872">
    <property type="protein sequence ID" value="CAK9113484.1"/>
    <property type="molecule type" value="Genomic_DNA"/>
</dbReference>
<evidence type="ECO:0000313" key="2">
    <source>
        <dbReference type="EMBL" id="CAK9113484.1"/>
    </source>
</evidence>
<accession>A0ABP0SM65</accession>
<feature type="compositionally biased region" description="Acidic residues" evidence="1">
    <location>
        <begin position="105"/>
        <end position="134"/>
    </location>
</feature>
<protein>
    <recommendedName>
        <fullName evidence="4">DNA-directed RNA polymerase</fullName>
    </recommendedName>
</protein>
<organism evidence="2 3">
    <name type="scientific">Durusdinium trenchii</name>
    <dbReference type="NCBI Taxonomy" id="1381693"/>
    <lineage>
        <taxon>Eukaryota</taxon>
        <taxon>Sar</taxon>
        <taxon>Alveolata</taxon>
        <taxon>Dinophyceae</taxon>
        <taxon>Suessiales</taxon>
        <taxon>Symbiodiniaceae</taxon>
        <taxon>Durusdinium</taxon>
    </lineage>
</organism>
<evidence type="ECO:0000256" key="1">
    <source>
        <dbReference type="SAM" id="MobiDB-lite"/>
    </source>
</evidence>
<feature type="compositionally biased region" description="Basic and acidic residues" evidence="1">
    <location>
        <begin position="94"/>
        <end position="104"/>
    </location>
</feature>
<keyword evidence="3" id="KW-1185">Reference proteome</keyword>
<name>A0ABP0SM65_9DINO</name>
<evidence type="ECO:0008006" key="4">
    <source>
        <dbReference type="Google" id="ProtNLM"/>
    </source>
</evidence>